<dbReference type="Gene3D" id="3.40.140.10">
    <property type="entry name" value="Cytidine Deaminase, domain 2"/>
    <property type="match status" value="1"/>
</dbReference>
<dbReference type="Pfam" id="PF00383">
    <property type="entry name" value="dCMP_cyt_deam_1"/>
    <property type="match status" value="1"/>
</dbReference>
<keyword evidence="5" id="KW-1185">Reference proteome</keyword>
<dbReference type="PROSITE" id="PS51747">
    <property type="entry name" value="CYT_DCMP_DEAMINASES_2"/>
    <property type="match status" value="1"/>
</dbReference>
<evidence type="ECO:0000313" key="5">
    <source>
        <dbReference type="Proteomes" id="UP001207918"/>
    </source>
</evidence>
<dbReference type="PANTHER" id="PTHR11079:SF161">
    <property type="entry name" value="CMP_DCMP-TYPE DEAMINASE DOMAIN-CONTAINING PROTEIN"/>
    <property type="match status" value="1"/>
</dbReference>
<dbReference type="RefSeq" id="WP_265766782.1">
    <property type="nucleotide sequence ID" value="NZ_JAGGJA010000009.1"/>
</dbReference>
<dbReference type="InterPro" id="IPR002125">
    <property type="entry name" value="CMP_dCMP_dom"/>
</dbReference>
<accession>A0ABT3PQ76</accession>
<dbReference type="SUPFAM" id="SSF53927">
    <property type="entry name" value="Cytidine deaminase-like"/>
    <property type="match status" value="1"/>
</dbReference>
<dbReference type="InterPro" id="IPR016193">
    <property type="entry name" value="Cytidine_deaminase-like"/>
</dbReference>
<name>A0ABT3PQ76_9BACT</name>
<reference evidence="4 5" key="1">
    <citation type="submission" date="2021-03" db="EMBL/GenBank/DDBJ databases">
        <title>Aliifodinibius sp. nov., a new bacterium isolated from saline soil.</title>
        <authorList>
            <person name="Galisteo C."/>
            <person name="De La Haba R."/>
            <person name="Sanchez-Porro C."/>
            <person name="Ventosa A."/>
        </authorList>
    </citation>
    <scope>NUCLEOTIDE SEQUENCE [LARGE SCALE GENOMIC DNA]</scope>
    <source>
        <strain evidence="4 5">1BSP15-2V2</strain>
    </source>
</reference>
<dbReference type="InterPro" id="IPR016192">
    <property type="entry name" value="APOBEC/CMP_deaminase_Zn-bd"/>
</dbReference>
<organism evidence="4 5">
    <name type="scientific">Fodinibius salsisoli</name>
    <dbReference type="NCBI Taxonomy" id="2820877"/>
    <lineage>
        <taxon>Bacteria</taxon>
        <taxon>Pseudomonadati</taxon>
        <taxon>Balneolota</taxon>
        <taxon>Balneolia</taxon>
        <taxon>Balneolales</taxon>
        <taxon>Balneolaceae</taxon>
        <taxon>Fodinibius</taxon>
    </lineage>
</organism>
<evidence type="ECO:0000259" key="3">
    <source>
        <dbReference type="PROSITE" id="PS51747"/>
    </source>
</evidence>
<evidence type="ECO:0000313" key="4">
    <source>
        <dbReference type="EMBL" id="MCW9707996.1"/>
    </source>
</evidence>
<evidence type="ECO:0000256" key="1">
    <source>
        <dbReference type="ARBA" id="ARBA00022723"/>
    </source>
</evidence>
<evidence type="ECO:0000256" key="2">
    <source>
        <dbReference type="ARBA" id="ARBA00022833"/>
    </source>
</evidence>
<protein>
    <submittedName>
        <fullName evidence="4">Nucleoside deaminase</fullName>
    </submittedName>
</protein>
<dbReference type="PANTHER" id="PTHR11079">
    <property type="entry name" value="CYTOSINE DEAMINASE FAMILY MEMBER"/>
    <property type="match status" value="1"/>
</dbReference>
<proteinExistence type="predicted"/>
<feature type="domain" description="CMP/dCMP-type deaminase" evidence="3">
    <location>
        <begin position="1"/>
        <end position="114"/>
    </location>
</feature>
<sequence>MENQKYIDQAVTLALQNVEDGGKPFGAVIVKGGKVVATGVNKAAQTGDLTSHAEMEAIRKATQKRGEGSLKGATLYASGHPCPMCLSAIYLAGISEVYFSSDLDAAAEAGLGVSDIYKELKRDPEDREIALRKVKPSILKSPLQIWSNKEQ</sequence>
<dbReference type="Proteomes" id="UP001207918">
    <property type="component" value="Unassembled WGS sequence"/>
</dbReference>
<dbReference type="CDD" id="cd01285">
    <property type="entry name" value="nucleoside_deaminase"/>
    <property type="match status" value="1"/>
</dbReference>
<comment type="caution">
    <text evidence="4">The sequence shown here is derived from an EMBL/GenBank/DDBJ whole genome shotgun (WGS) entry which is preliminary data.</text>
</comment>
<keyword evidence="1" id="KW-0479">Metal-binding</keyword>
<dbReference type="EMBL" id="JAGGJA010000009">
    <property type="protein sequence ID" value="MCW9707996.1"/>
    <property type="molecule type" value="Genomic_DNA"/>
</dbReference>
<keyword evidence="2" id="KW-0862">Zinc</keyword>
<dbReference type="PROSITE" id="PS00903">
    <property type="entry name" value="CYT_DCMP_DEAMINASES_1"/>
    <property type="match status" value="1"/>
</dbReference>
<gene>
    <name evidence="4" type="ORF">J6I44_14110</name>
</gene>